<protein>
    <submittedName>
        <fullName evidence="2">Methyltransferase FkbM family</fullName>
    </submittedName>
</protein>
<evidence type="ECO:0000313" key="2">
    <source>
        <dbReference type="EMBL" id="ABN07446.1"/>
    </source>
</evidence>
<dbReference type="PANTHER" id="PTHR34203">
    <property type="entry name" value="METHYLTRANSFERASE, FKBM FAMILY PROTEIN"/>
    <property type="match status" value="1"/>
</dbReference>
<dbReference type="EMBL" id="CP000559">
    <property type="protein sequence ID" value="ABN07446.1"/>
    <property type="molecule type" value="Genomic_DNA"/>
</dbReference>
<dbReference type="AlphaFoldDB" id="A2SSZ0"/>
<keyword evidence="2" id="KW-0489">Methyltransferase</keyword>
<dbReference type="GO" id="GO:0032259">
    <property type="term" value="P:methylation"/>
    <property type="evidence" value="ECO:0007669"/>
    <property type="project" value="UniProtKB-KW"/>
</dbReference>
<proteinExistence type="predicted"/>
<organism evidence="2 3">
    <name type="scientific">Methanocorpusculum labreanum (strain ATCC 43576 / DSM 4855 / Z)</name>
    <dbReference type="NCBI Taxonomy" id="410358"/>
    <lineage>
        <taxon>Archaea</taxon>
        <taxon>Methanobacteriati</taxon>
        <taxon>Methanobacteriota</taxon>
        <taxon>Stenosarchaea group</taxon>
        <taxon>Methanomicrobia</taxon>
        <taxon>Methanomicrobiales</taxon>
        <taxon>Methanocorpusculaceae</taxon>
        <taxon>Methanocorpusculum</taxon>
    </lineage>
</organism>
<dbReference type="InterPro" id="IPR029063">
    <property type="entry name" value="SAM-dependent_MTases_sf"/>
</dbReference>
<dbReference type="GO" id="GO:0008168">
    <property type="term" value="F:methyltransferase activity"/>
    <property type="evidence" value="ECO:0007669"/>
    <property type="project" value="UniProtKB-KW"/>
</dbReference>
<dbReference type="Gene3D" id="3.40.50.150">
    <property type="entry name" value="Vaccinia Virus protein VP39"/>
    <property type="match status" value="1"/>
</dbReference>
<dbReference type="HOGENOM" id="CLU_989301_0_0_2"/>
<sequence length="273" mass="31117">MPEIPFFDRVRYHLTKNQRTEDFYRHQYQKIYDRFYVKSNDCMEIAGLCLPVLSHERHPTREEAYYAMEIGDILYPALLGRYHYTDEGPYEWSDVRINKGDVVFDCGANLGVFSILAASKGAEVYAFEPIREARDILLKTLALNQKFAKQVHIVPCGVSDTCGNANFTILTDTLVGSSMVLNQQGRIETAPVTTIDAFCAENALTVDFIKADIEGAERRMLAGAKEILKTQGPQISVCTYHLPDDPKILRDLLLNANPHYRIVEKWKKIYAKI</sequence>
<evidence type="ECO:0000313" key="3">
    <source>
        <dbReference type="Proteomes" id="UP000000365"/>
    </source>
</evidence>
<reference evidence="2 3" key="1">
    <citation type="journal article" date="2009" name="Stand. Genomic Sci.">
        <title>Complete genome sequence of Methanocorpusculum labreanum type strain Z.</title>
        <authorList>
            <person name="Anderson I.J."/>
            <person name="Sieprawska-Lupa M."/>
            <person name="Goltsman E."/>
            <person name="Lapidus A."/>
            <person name="Copeland A."/>
            <person name="Glavina Del Rio T."/>
            <person name="Tice H."/>
            <person name="Dalin E."/>
            <person name="Barry K."/>
            <person name="Pitluck S."/>
            <person name="Hauser L."/>
            <person name="Land M."/>
            <person name="Lucas S."/>
            <person name="Richardson P."/>
            <person name="Whitman W.B."/>
            <person name="Kyrpides N.C."/>
        </authorList>
    </citation>
    <scope>NUCLEOTIDE SEQUENCE [LARGE SCALE GENOMIC DNA]</scope>
    <source>
        <strain evidence="3">ATCC 43576 / DSM 4855 / Z</strain>
    </source>
</reference>
<dbReference type="eggNOG" id="arCOG01402">
    <property type="taxonomic scope" value="Archaea"/>
</dbReference>
<keyword evidence="3" id="KW-1185">Reference proteome</keyword>
<dbReference type="SUPFAM" id="SSF53335">
    <property type="entry name" value="S-adenosyl-L-methionine-dependent methyltransferases"/>
    <property type="match status" value="1"/>
</dbReference>
<dbReference type="STRING" id="410358.Mlab_1277"/>
<dbReference type="PANTHER" id="PTHR34203:SF15">
    <property type="entry name" value="SLL1173 PROTEIN"/>
    <property type="match status" value="1"/>
</dbReference>
<dbReference type="KEGG" id="mla:Mlab_1277"/>
<dbReference type="NCBIfam" id="TIGR01444">
    <property type="entry name" value="fkbM_fam"/>
    <property type="match status" value="1"/>
</dbReference>
<dbReference type="GeneID" id="4794620"/>
<dbReference type="InterPro" id="IPR006342">
    <property type="entry name" value="FkbM_mtfrase"/>
</dbReference>
<dbReference type="InterPro" id="IPR052514">
    <property type="entry name" value="SAM-dependent_MTase"/>
</dbReference>
<name>A2SSZ0_METLZ</name>
<dbReference type="RefSeq" id="WP_011833649.1">
    <property type="nucleotide sequence ID" value="NC_008942.1"/>
</dbReference>
<feature type="domain" description="Methyltransferase FkbM" evidence="1">
    <location>
        <begin position="105"/>
        <end position="253"/>
    </location>
</feature>
<evidence type="ECO:0000259" key="1">
    <source>
        <dbReference type="Pfam" id="PF05050"/>
    </source>
</evidence>
<dbReference type="Proteomes" id="UP000000365">
    <property type="component" value="Chromosome"/>
</dbReference>
<dbReference type="Pfam" id="PF05050">
    <property type="entry name" value="Methyltransf_21"/>
    <property type="match status" value="1"/>
</dbReference>
<dbReference type="OrthoDB" id="275825at2157"/>
<accession>A2SSZ0</accession>
<gene>
    <name evidence="2" type="ordered locus">Mlab_1277</name>
</gene>
<keyword evidence="2" id="KW-0808">Transferase</keyword>